<dbReference type="Gene3D" id="1.25.40.20">
    <property type="entry name" value="Ankyrin repeat-containing domain"/>
    <property type="match status" value="1"/>
</dbReference>
<dbReference type="PROSITE" id="PS50297">
    <property type="entry name" value="ANK_REP_REGION"/>
    <property type="match status" value="3"/>
</dbReference>
<feature type="region of interest" description="Disordered" evidence="4">
    <location>
        <begin position="1"/>
        <end position="55"/>
    </location>
</feature>
<keyword evidence="7" id="KW-1185">Reference proteome</keyword>
<dbReference type="PANTHER" id="PTHR24198">
    <property type="entry name" value="ANKYRIN REPEAT AND PROTEIN KINASE DOMAIN-CONTAINING PROTEIN"/>
    <property type="match status" value="1"/>
</dbReference>
<protein>
    <recommendedName>
        <fullName evidence="5">BZIP domain-containing protein</fullName>
    </recommendedName>
</protein>
<feature type="region of interest" description="Disordered" evidence="4">
    <location>
        <begin position="116"/>
        <end position="181"/>
    </location>
</feature>
<evidence type="ECO:0000313" key="7">
    <source>
        <dbReference type="Proteomes" id="UP000663193"/>
    </source>
</evidence>
<dbReference type="VEuPathDB" id="FungiDB:JI435_159610"/>
<dbReference type="CDD" id="cd14688">
    <property type="entry name" value="bZIP_YAP"/>
    <property type="match status" value="1"/>
</dbReference>
<evidence type="ECO:0000259" key="5">
    <source>
        <dbReference type="PROSITE" id="PS00036"/>
    </source>
</evidence>
<proteinExistence type="predicted"/>
<dbReference type="InterPro" id="IPR036770">
    <property type="entry name" value="Ankyrin_rpt-contain_sf"/>
</dbReference>
<dbReference type="AlphaFoldDB" id="A0A7U2FEF8"/>
<dbReference type="OrthoDB" id="3945980at2759"/>
<dbReference type="InterPro" id="IPR004827">
    <property type="entry name" value="bZIP"/>
</dbReference>
<feature type="compositionally biased region" description="Basic residues" evidence="4">
    <location>
        <begin position="14"/>
        <end position="30"/>
    </location>
</feature>
<dbReference type="PROSITE" id="PS50088">
    <property type="entry name" value="ANK_REPEAT"/>
    <property type="match status" value="3"/>
</dbReference>
<feature type="domain" description="BZIP" evidence="5">
    <location>
        <begin position="12"/>
        <end position="27"/>
    </location>
</feature>
<dbReference type="PROSITE" id="PS00036">
    <property type="entry name" value="BZIP_BASIC"/>
    <property type="match status" value="1"/>
</dbReference>
<name>A0A7U2FEF8_PHANO</name>
<dbReference type="Proteomes" id="UP000663193">
    <property type="component" value="Chromosome 15"/>
</dbReference>
<dbReference type="SUPFAM" id="SSF48403">
    <property type="entry name" value="Ankyrin repeat"/>
    <property type="match status" value="1"/>
</dbReference>
<organism evidence="6 7">
    <name type="scientific">Phaeosphaeria nodorum (strain SN15 / ATCC MYA-4574 / FGSC 10173)</name>
    <name type="common">Glume blotch fungus</name>
    <name type="synonym">Parastagonospora nodorum</name>
    <dbReference type="NCBI Taxonomy" id="321614"/>
    <lineage>
        <taxon>Eukaryota</taxon>
        <taxon>Fungi</taxon>
        <taxon>Dikarya</taxon>
        <taxon>Ascomycota</taxon>
        <taxon>Pezizomycotina</taxon>
        <taxon>Dothideomycetes</taxon>
        <taxon>Pleosporomycetidae</taxon>
        <taxon>Pleosporales</taxon>
        <taxon>Pleosporineae</taxon>
        <taxon>Phaeosphaeriaceae</taxon>
        <taxon>Parastagonospora</taxon>
    </lineage>
</organism>
<sequence length="335" mass="37070">MLSDISHALEPRRRVQNRMAQRRFRRKRADKGKAAQTEDAPPDTTIEHFQQSPGSERTCLTSSVVQAPRQGFGVATPGTFSGGLLYDVSFLSFENSSGEDLLPNLFAPSQEAIHDLPSTHRSSTGGDQILDDRNASSAAASPPQNETHLTSIESSAHMGGNQASWHETSASRASSSPSDIGSDVPKWLSPLHMASLKGQTRITRILLEHNADCNEQDSDGHTPLMHAVMSGSEEMVRLLLVHGASISIQDRRNRSAFHHAVLHRRQKLLRMLLDRCPHGDERTRLLESYDDSGRTQLHIAIDEEFEEAVLLLLQFGANPCSRKWGQETNDELSKD</sequence>
<evidence type="ECO:0000256" key="4">
    <source>
        <dbReference type="SAM" id="MobiDB-lite"/>
    </source>
</evidence>
<gene>
    <name evidence="6" type="ORF">JI435_159610</name>
</gene>
<reference evidence="7" key="1">
    <citation type="journal article" date="2021" name="BMC Genomics">
        <title>Chromosome-level genome assembly and manually-curated proteome of model necrotroph Parastagonospora nodorum Sn15 reveals a genome-wide trove of candidate effector homologs, and redundancy of virulence-related functions within an accessory chromosome.</title>
        <authorList>
            <person name="Bertazzoni S."/>
            <person name="Jones D.A.B."/>
            <person name="Phan H.T."/>
            <person name="Tan K.-C."/>
            <person name="Hane J.K."/>
        </authorList>
    </citation>
    <scope>NUCLEOTIDE SEQUENCE [LARGE SCALE GENOMIC DNA]</scope>
    <source>
        <strain evidence="7">SN15 / ATCC MYA-4574 / FGSC 10173)</strain>
    </source>
</reference>
<evidence type="ECO:0000256" key="1">
    <source>
        <dbReference type="ARBA" id="ARBA00022737"/>
    </source>
</evidence>
<keyword evidence="1" id="KW-0677">Repeat</keyword>
<feature type="compositionally biased region" description="Low complexity" evidence="4">
    <location>
        <begin position="164"/>
        <end position="181"/>
    </location>
</feature>
<feature type="repeat" description="ANK" evidence="3">
    <location>
        <begin position="186"/>
        <end position="218"/>
    </location>
</feature>
<keyword evidence="2 3" id="KW-0040">ANK repeat</keyword>
<dbReference type="GO" id="GO:0003700">
    <property type="term" value="F:DNA-binding transcription factor activity"/>
    <property type="evidence" value="ECO:0007669"/>
    <property type="project" value="InterPro"/>
</dbReference>
<dbReference type="InterPro" id="IPR002110">
    <property type="entry name" value="Ankyrin_rpt"/>
</dbReference>
<feature type="repeat" description="ANK" evidence="3">
    <location>
        <begin position="219"/>
        <end position="251"/>
    </location>
</feature>
<feature type="repeat" description="ANK" evidence="3">
    <location>
        <begin position="292"/>
        <end position="318"/>
    </location>
</feature>
<dbReference type="SMART" id="SM00248">
    <property type="entry name" value="ANK"/>
    <property type="match status" value="4"/>
</dbReference>
<dbReference type="Pfam" id="PF12796">
    <property type="entry name" value="Ank_2"/>
    <property type="match status" value="1"/>
</dbReference>
<evidence type="ECO:0000313" key="6">
    <source>
        <dbReference type="EMBL" id="QRD03749.1"/>
    </source>
</evidence>
<evidence type="ECO:0000256" key="2">
    <source>
        <dbReference type="ARBA" id="ARBA00023043"/>
    </source>
</evidence>
<dbReference type="PANTHER" id="PTHR24198:SF165">
    <property type="entry name" value="ANKYRIN REPEAT-CONTAINING PROTEIN-RELATED"/>
    <property type="match status" value="1"/>
</dbReference>
<dbReference type="EMBL" id="CP069037">
    <property type="protein sequence ID" value="QRD03749.1"/>
    <property type="molecule type" value="Genomic_DNA"/>
</dbReference>
<feature type="compositionally biased region" description="Polar residues" evidence="4">
    <location>
        <begin position="142"/>
        <end position="154"/>
    </location>
</feature>
<accession>A0A7U2FEF8</accession>
<evidence type="ECO:0000256" key="3">
    <source>
        <dbReference type="PROSITE-ProRule" id="PRU00023"/>
    </source>
</evidence>